<proteinExistence type="predicted"/>
<evidence type="ECO:0000313" key="3">
    <source>
        <dbReference type="Proteomes" id="UP000240883"/>
    </source>
</evidence>
<evidence type="ECO:0000256" key="1">
    <source>
        <dbReference type="SAM" id="MobiDB-lite"/>
    </source>
</evidence>
<feature type="compositionally biased region" description="Polar residues" evidence="1">
    <location>
        <begin position="33"/>
        <end position="46"/>
    </location>
</feature>
<dbReference type="PANTHER" id="PTHR28042">
    <property type="entry name" value="E3 UBIQUITIN-PROTEIN LIGASE COMPLEX SLX5-SLX8 SUBUNIT SLX5"/>
    <property type="match status" value="1"/>
</dbReference>
<sequence length="369" mass="40664">MDNDFGFGFSHGHKRTHAQMDHDGSSSPSWSSLNRVSASREPSASASHPHVSGLHLPRIGMPSGQPRRYPGDGFDFRRPVLSSQDSSQSQVIDLTVDDAGPSASSSNRQADSRAQRPPRFAREIIDVDSDDAPHLHAPPDSPEIQFISSRPIAPLRRPNPPPVQVDVDVDEDDIEIVGSNQLPGAQRRRGFDLNLEGIVGLYDMGPYLRRRVEGEHMERRRHTPIPAPGRQIRTRPARIGFVVPDLNFGLTAFDMGMGAAHQPPPPTYEAPTEAPEGFTRSAAESDVLLCPNCDEELCVGDTEQKRQVWIVKHCGHVYCGDCTANRSSKRSAKGKEKQTPSKTKPFKECVVDGCSRKVSNRANMIQVFL</sequence>
<dbReference type="InterPro" id="IPR038886">
    <property type="entry name" value="E3_SLX5/Rfp1"/>
</dbReference>
<dbReference type="PANTHER" id="PTHR28042:SF1">
    <property type="entry name" value="E3 UBIQUITIN-PROTEIN LIGASE COMPLEX SLX5-SLX8 SUBUNIT SLX5"/>
    <property type="match status" value="1"/>
</dbReference>
<evidence type="ECO:0000313" key="2">
    <source>
        <dbReference type="EMBL" id="PSN66560.1"/>
    </source>
</evidence>
<feature type="region of interest" description="Disordered" evidence="1">
    <location>
        <begin position="1"/>
        <end position="118"/>
    </location>
</feature>
<dbReference type="STRING" id="1448308.A0A2T2NME9"/>
<dbReference type="AlphaFoldDB" id="A0A2T2NME9"/>
<dbReference type="Proteomes" id="UP000240883">
    <property type="component" value="Unassembled WGS sequence"/>
</dbReference>
<dbReference type="EMBL" id="KZ678136">
    <property type="protein sequence ID" value="PSN66560.1"/>
    <property type="molecule type" value="Genomic_DNA"/>
</dbReference>
<protein>
    <submittedName>
        <fullName evidence="2">Uncharacterized protein</fullName>
    </submittedName>
</protein>
<keyword evidence="3" id="KW-1185">Reference proteome</keyword>
<gene>
    <name evidence="2" type="ORF">BS50DRAFT_574956</name>
</gene>
<dbReference type="OrthoDB" id="2398441at2759"/>
<name>A0A2T2NME9_CORCC</name>
<dbReference type="GO" id="GO:0004842">
    <property type="term" value="F:ubiquitin-protein transferase activity"/>
    <property type="evidence" value="ECO:0007669"/>
    <property type="project" value="TreeGrafter"/>
</dbReference>
<accession>A0A2T2NME9</accession>
<reference evidence="2 3" key="1">
    <citation type="journal article" date="2018" name="Front. Microbiol.">
        <title>Genome-Wide Analysis of Corynespora cassiicola Leaf Fall Disease Putative Effectors.</title>
        <authorList>
            <person name="Lopez D."/>
            <person name="Ribeiro S."/>
            <person name="Label P."/>
            <person name="Fumanal B."/>
            <person name="Venisse J.S."/>
            <person name="Kohler A."/>
            <person name="de Oliveira R.R."/>
            <person name="Labutti K."/>
            <person name="Lipzen A."/>
            <person name="Lail K."/>
            <person name="Bauer D."/>
            <person name="Ohm R.A."/>
            <person name="Barry K.W."/>
            <person name="Spatafora J."/>
            <person name="Grigoriev I.V."/>
            <person name="Martin F.M."/>
            <person name="Pujade-Renaud V."/>
        </authorList>
    </citation>
    <scope>NUCLEOTIDE SEQUENCE [LARGE SCALE GENOMIC DNA]</scope>
    <source>
        <strain evidence="2 3">Philippines</strain>
    </source>
</reference>
<organism evidence="2 3">
    <name type="scientific">Corynespora cassiicola Philippines</name>
    <dbReference type="NCBI Taxonomy" id="1448308"/>
    <lineage>
        <taxon>Eukaryota</taxon>
        <taxon>Fungi</taxon>
        <taxon>Dikarya</taxon>
        <taxon>Ascomycota</taxon>
        <taxon>Pezizomycotina</taxon>
        <taxon>Dothideomycetes</taxon>
        <taxon>Pleosporomycetidae</taxon>
        <taxon>Pleosporales</taxon>
        <taxon>Corynesporascaceae</taxon>
        <taxon>Corynespora</taxon>
    </lineage>
</organism>
<dbReference type="GO" id="GO:0033768">
    <property type="term" value="C:SUMO-targeted ubiquitin ligase complex"/>
    <property type="evidence" value="ECO:0007669"/>
    <property type="project" value="TreeGrafter"/>
</dbReference>